<dbReference type="Proteomes" id="UP000751190">
    <property type="component" value="Unassembled WGS sequence"/>
</dbReference>
<dbReference type="OMA" id="PGNPHGE"/>
<dbReference type="EMBL" id="JAGTXO010000001">
    <property type="protein sequence ID" value="KAG8471204.1"/>
    <property type="molecule type" value="Genomic_DNA"/>
</dbReference>
<reference evidence="1" key="1">
    <citation type="submission" date="2021-05" db="EMBL/GenBank/DDBJ databases">
        <title>The genome of the haptophyte Pavlova lutheri (Diacronema luteri, Pavlovales) - a model for lipid biosynthesis in eukaryotic algae.</title>
        <authorList>
            <person name="Hulatt C.J."/>
            <person name="Posewitz M.C."/>
        </authorList>
    </citation>
    <scope>NUCLEOTIDE SEQUENCE</scope>
    <source>
        <strain evidence="1">NIVA-4/92</strain>
    </source>
</reference>
<name>A0A8J6CFY9_DIALT</name>
<evidence type="ECO:0000313" key="1">
    <source>
        <dbReference type="EMBL" id="KAG8471204.1"/>
    </source>
</evidence>
<gene>
    <name evidence="1" type="ORF">KFE25_009625</name>
</gene>
<evidence type="ECO:0000313" key="2">
    <source>
        <dbReference type="Proteomes" id="UP000751190"/>
    </source>
</evidence>
<accession>A0A8J6CFY9</accession>
<organism evidence="1 2">
    <name type="scientific">Diacronema lutheri</name>
    <name type="common">Unicellular marine alga</name>
    <name type="synonym">Monochrysis lutheri</name>
    <dbReference type="NCBI Taxonomy" id="2081491"/>
    <lineage>
        <taxon>Eukaryota</taxon>
        <taxon>Haptista</taxon>
        <taxon>Haptophyta</taxon>
        <taxon>Pavlovophyceae</taxon>
        <taxon>Pavlovales</taxon>
        <taxon>Pavlovaceae</taxon>
        <taxon>Diacronema</taxon>
    </lineage>
</organism>
<sequence>MHVQLQLAEGDLVEYRLPVDEAGRVPDGKRLGVGSVHQGQVFPLCKWSAEADEFLVDEDASPVDVAEAERLLDMGRVWFSNRLVGGGMGPGNPHGEESEDCWSLADVELSAETRVVVRPEREVWW</sequence>
<dbReference type="OrthoDB" id="10531541at2759"/>
<comment type="caution">
    <text evidence="1">The sequence shown here is derived from an EMBL/GenBank/DDBJ whole genome shotgun (WGS) entry which is preliminary data.</text>
</comment>
<protein>
    <submittedName>
        <fullName evidence="1">Uncharacterized protein</fullName>
    </submittedName>
</protein>
<proteinExistence type="predicted"/>
<dbReference type="AlphaFoldDB" id="A0A8J6CFY9"/>
<keyword evidence="2" id="KW-1185">Reference proteome</keyword>